<keyword evidence="1" id="KW-1133">Transmembrane helix</keyword>
<gene>
    <name evidence="2" type="ORF">HA254_00200</name>
</gene>
<feature type="transmembrane region" description="Helical" evidence="1">
    <location>
        <begin position="217"/>
        <end position="239"/>
    </location>
</feature>
<dbReference type="AlphaFoldDB" id="A0A7J4IU91"/>
<evidence type="ECO:0000313" key="2">
    <source>
        <dbReference type="EMBL" id="HIH09071.1"/>
    </source>
</evidence>
<accession>A0A7J4IU91</accession>
<keyword evidence="1" id="KW-0472">Membrane</keyword>
<keyword evidence="1" id="KW-0812">Transmembrane</keyword>
<feature type="transmembrane region" description="Helical" evidence="1">
    <location>
        <begin position="245"/>
        <end position="269"/>
    </location>
</feature>
<protein>
    <submittedName>
        <fullName evidence="2">Uncharacterized protein</fullName>
    </submittedName>
</protein>
<organism evidence="2 3">
    <name type="scientific">Candidatus Iainarchaeum sp</name>
    <dbReference type="NCBI Taxonomy" id="3101447"/>
    <lineage>
        <taxon>Archaea</taxon>
        <taxon>Candidatus Iainarchaeota</taxon>
        <taxon>Candidatus Iainarchaeia</taxon>
        <taxon>Candidatus Iainarchaeales</taxon>
        <taxon>Candidatus Iainarchaeaceae</taxon>
        <taxon>Candidatus Iainarchaeum</taxon>
    </lineage>
</organism>
<feature type="transmembrane region" description="Helical" evidence="1">
    <location>
        <begin position="492"/>
        <end position="517"/>
    </location>
</feature>
<feature type="transmembrane region" description="Helical" evidence="1">
    <location>
        <begin position="332"/>
        <end position="353"/>
    </location>
</feature>
<evidence type="ECO:0000256" key="1">
    <source>
        <dbReference type="SAM" id="Phobius"/>
    </source>
</evidence>
<reference evidence="3" key="1">
    <citation type="journal article" date="2020" name="bioRxiv">
        <title>A rank-normalized archaeal taxonomy based on genome phylogeny resolves widespread incomplete and uneven classifications.</title>
        <authorList>
            <person name="Rinke C."/>
            <person name="Chuvochina M."/>
            <person name="Mussig A.J."/>
            <person name="Chaumeil P.-A."/>
            <person name="Waite D.W."/>
            <person name="Whitman W.B."/>
            <person name="Parks D.H."/>
            <person name="Hugenholtz P."/>
        </authorList>
    </citation>
    <scope>NUCLEOTIDE SEQUENCE [LARGE SCALE GENOMIC DNA]</scope>
</reference>
<name>A0A7J4IU91_9ARCH</name>
<sequence>MYFGFVYELGRKFPLVPPIDNWDEKFELVEFPYSSSEVASGSLICMIAASALALLLLPLPLLPYMFAFIGVILSLGSIVWAVSIEYSQRVVAFREEMLQALLEISNYISLNTSMEAAISFSSQNVSGTLGKQLRDIVEKIASKEYMTLGEAFGHYIPIWLRINPEFVKGLTLLQTAIETQASERAAIIDEVIETVILSYYDSGKRATENLSNQTKTLISVGVLVPMMSLILLPLITIFLPQLTNVPLLIFIYVVFFPSMLLFMSMNFATNRIQVSTIEVSTSPRFSEIPALWYELAFGLAVIFFIFPGMHILSINMETPAGVAREYSLESVFVVWLGLFGIFLAIELLAFLYAKRNEQVWLEMDETERDIPHLLQIFASYLSLNRSMESILGDVVNDYERHGFGGHATVKIIRALKEKLDNTKASIRTTMEKTLPQLAPSRRMVQILRRIAGFTEIDQKSAAKSAKMIRSQTLSIYKLDDYIQTLLAETISIVSISVTVLAPLLATTATVMAAAIVMSLEFIQQKINTVLLAVGSETIDLELAKVSSIIPPTVLELIVGLYFLETTIILSVFLANIQSGTDRYRIAKVIFSNTLLAFMIYTFMLFGGYFAFTEIIFKGVLVR</sequence>
<evidence type="ECO:0000313" key="3">
    <source>
        <dbReference type="Proteomes" id="UP000565078"/>
    </source>
</evidence>
<feature type="transmembrane region" description="Helical" evidence="1">
    <location>
        <begin position="556"/>
        <end position="576"/>
    </location>
</feature>
<proteinExistence type="predicted"/>
<comment type="caution">
    <text evidence="2">The sequence shown here is derived from an EMBL/GenBank/DDBJ whole genome shotgun (WGS) entry which is preliminary data.</text>
</comment>
<feature type="transmembrane region" description="Helical" evidence="1">
    <location>
        <begin position="64"/>
        <end position="84"/>
    </location>
</feature>
<dbReference type="Proteomes" id="UP000565078">
    <property type="component" value="Unassembled WGS sequence"/>
</dbReference>
<feature type="transmembrane region" description="Helical" evidence="1">
    <location>
        <begin position="588"/>
        <end position="611"/>
    </location>
</feature>
<dbReference type="EMBL" id="DUGC01000004">
    <property type="protein sequence ID" value="HIH09071.1"/>
    <property type="molecule type" value="Genomic_DNA"/>
</dbReference>
<feature type="transmembrane region" description="Helical" evidence="1">
    <location>
        <begin position="290"/>
        <end position="312"/>
    </location>
</feature>